<sequence length="350" mass="40078">MTSMLPNEQLARTPELFARIITDISEMKDLKNVELTCRAFYELSSQNYKPTIDLYPFASKSLGSKQINGIYFRNGQTKMTFASICVNSNHIKKDLYIRALGKQMKKTTDLVVVGMDSEATEIMLRANCFQNVKKLTLSMMQLNEYSLKIFELSTMNPEILCLDYCQAMFISETENDLSHHVPQSLKHLIIASALISIDPFIKKLLNKFGSKFLELAEFKPEAMHCINSRNELACLSRILSLTKEANIMVSNESLRNFPALKQVLEEEANCSNLTMIIETSVERTFFELLRCESFDQTLKSLKIVSNSENHEYHKLTNIQKTYIYDSIKNLEHLTHITITGFLVSGKFLTL</sequence>
<name>A0AC35UG26_9BILA</name>
<reference evidence="2" key="1">
    <citation type="submission" date="2016-11" db="UniProtKB">
        <authorList>
            <consortium name="WormBaseParasite"/>
        </authorList>
    </citation>
    <scope>IDENTIFICATION</scope>
    <source>
        <strain evidence="2">KR3021</strain>
    </source>
</reference>
<proteinExistence type="predicted"/>
<dbReference type="Proteomes" id="UP000095286">
    <property type="component" value="Unplaced"/>
</dbReference>
<protein>
    <submittedName>
        <fullName evidence="2">F-box domain-containing protein</fullName>
    </submittedName>
</protein>
<evidence type="ECO:0000313" key="2">
    <source>
        <dbReference type="WBParaSite" id="RSKR_0001112700.1"/>
    </source>
</evidence>
<evidence type="ECO:0000313" key="1">
    <source>
        <dbReference type="Proteomes" id="UP000095286"/>
    </source>
</evidence>
<accession>A0AC35UG26</accession>
<organism evidence="1 2">
    <name type="scientific">Rhabditophanes sp. KR3021</name>
    <dbReference type="NCBI Taxonomy" id="114890"/>
    <lineage>
        <taxon>Eukaryota</taxon>
        <taxon>Metazoa</taxon>
        <taxon>Ecdysozoa</taxon>
        <taxon>Nematoda</taxon>
        <taxon>Chromadorea</taxon>
        <taxon>Rhabditida</taxon>
        <taxon>Tylenchina</taxon>
        <taxon>Panagrolaimomorpha</taxon>
        <taxon>Strongyloidoidea</taxon>
        <taxon>Alloionematidae</taxon>
        <taxon>Rhabditophanes</taxon>
    </lineage>
</organism>
<dbReference type="WBParaSite" id="RSKR_0001112700.1">
    <property type="protein sequence ID" value="RSKR_0001112700.1"/>
    <property type="gene ID" value="RSKR_0001112700"/>
</dbReference>